<dbReference type="PANTHER" id="PTHR43320">
    <property type="entry name" value="SUGAR KINASE"/>
    <property type="match status" value="1"/>
</dbReference>
<dbReference type="Pfam" id="PF00294">
    <property type="entry name" value="PfkB"/>
    <property type="match status" value="1"/>
</dbReference>
<name>A0A1G1V8P4_9BACT</name>
<dbReference type="STRING" id="1797516.A3D26_00980"/>
<dbReference type="PANTHER" id="PTHR43320:SF3">
    <property type="entry name" value="CARBOHYDRATE KINASE PFKB DOMAIN-CONTAINING PROTEIN"/>
    <property type="match status" value="1"/>
</dbReference>
<comment type="caution">
    <text evidence="5">The sequence shown here is derived from an EMBL/GenBank/DDBJ whole genome shotgun (WGS) entry which is preliminary data.</text>
</comment>
<dbReference type="Gene3D" id="3.40.1190.20">
    <property type="match status" value="1"/>
</dbReference>
<reference evidence="5 6" key="1">
    <citation type="journal article" date="2016" name="Nat. Commun.">
        <title>Thousands of microbial genomes shed light on interconnected biogeochemical processes in an aquifer system.</title>
        <authorList>
            <person name="Anantharaman K."/>
            <person name="Brown C.T."/>
            <person name="Hug L.A."/>
            <person name="Sharon I."/>
            <person name="Castelle C.J."/>
            <person name="Probst A.J."/>
            <person name="Thomas B.C."/>
            <person name="Singh A."/>
            <person name="Wilkins M.J."/>
            <person name="Karaoz U."/>
            <person name="Brodie E.L."/>
            <person name="Williams K.H."/>
            <person name="Hubbard S.S."/>
            <person name="Banfield J.F."/>
        </authorList>
    </citation>
    <scope>NUCLEOTIDE SEQUENCE [LARGE SCALE GENOMIC DNA]</scope>
</reference>
<keyword evidence="2" id="KW-0808">Transferase</keyword>
<comment type="similarity">
    <text evidence="1">Belongs to the carbohydrate kinase PfkB family.</text>
</comment>
<dbReference type="EMBL" id="MHBZ01000013">
    <property type="protein sequence ID" value="OGY11671.1"/>
    <property type="molecule type" value="Genomic_DNA"/>
</dbReference>
<protein>
    <recommendedName>
        <fullName evidence="4">Carbohydrate kinase PfkB domain-containing protein</fullName>
    </recommendedName>
</protein>
<evidence type="ECO:0000313" key="5">
    <source>
        <dbReference type="EMBL" id="OGY11671.1"/>
    </source>
</evidence>
<proteinExistence type="inferred from homology"/>
<evidence type="ECO:0000313" key="6">
    <source>
        <dbReference type="Proteomes" id="UP000178319"/>
    </source>
</evidence>
<evidence type="ECO:0000256" key="2">
    <source>
        <dbReference type="ARBA" id="ARBA00022679"/>
    </source>
</evidence>
<dbReference type="InterPro" id="IPR029056">
    <property type="entry name" value="Ribokinase-like"/>
</dbReference>
<dbReference type="SUPFAM" id="SSF53613">
    <property type="entry name" value="Ribokinase-like"/>
    <property type="match status" value="1"/>
</dbReference>
<evidence type="ECO:0000256" key="1">
    <source>
        <dbReference type="ARBA" id="ARBA00010688"/>
    </source>
</evidence>
<dbReference type="GO" id="GO:0016301">
    <property type="term" value="F:kinase activity"/>
    <property type="evidence" value="ECO:0007669"/>
    <property type="project" value="UniProtKB-KW"/>
</dbReference>
<dbReference type="InterPro" id="IPR011611">
    <property type="entry name" value="PfkB_dom"/>
</dbReference>
<dbReference type="Proteomes" id="UP000178319">
    <property type="component" value="Unassembled WGS sequence"/>
</dbReference>
<dbReference type="InterPro" id="IPR052700">
    <property type="entry name" value="Carb_kinase_PfkB-like"/>
</dbReference>
<organism evidence="5 6">
    <name type="scientific">Candidatus Blackburnbacteria bacterium RIFCSPHIGHO2_02_FULL_44_20</name>
    <dbReference type="NCBI Taxonomy" id="1797516"/>
    <lineage>
        <taxon>Bacteria</taxon>
        <taxon>Candidatus Blackburniibacteriota</taxon>
    </lineage>
</organism>
<gene>
    <name evidence="5" type="ORF">A3D26_00980</name>
</gene>
<feature type="domain" description="Carbohydrate kinase PfkB" evidence="4">
    <location>
        <begin position="45"/>
        <end position="318"/>
    </location>
</feature>
<keyword evidence="3" id="KW-0418">Kinase</keyword>
<accession>A0A1G1V8P4</accession>
<evidence type="ECO:0000259" key="4">
    <source>
        <dbReference type="Pfam" id="PF00294"/>
    </source>
</evidence>
<evidence type="ECO:0000256" key="3">
    <source>
        <dbReference type="ARBA" id="ARBA00022777"/>
    </source>
</evidence>
<dbReference type="AlphaFoldDB" id="A0A1G1V8P4"/>
<sequence>MEKNFDIVSVGDTTVDVFLEVSSEDAHKSCDVNNKDCQICFSYASKIPVSKLTRIAGVGNAANNAIGSSRLDLKTAIYTVTGSDQDSQETKRILEEEGVDTRLLVMENGVRSNFSAVINYGGERTIFVYHEPHNYNLPKIETDWIYFTSVGEGKEGLQRQLAEYVATSGVKLGFNPGSYHLKEGLENLRPLLEKTNVLLLNREEAEGLVGSHSAGGSAGQGADIEDTKGLLKSLKDTGPEIVVITDGPDGSYASVDGREVWYVGIPDTEVVERTGAGDAYSTGFLAATIKGHTLPEAMVWGTMNASSVVQHIGAREGLLTLAQIQKWVEKYKDQVKPRMV</sequence>